<feature type="region of interest" description="Disordered" evidence="9">
    <location>
        <begin position="334"/>
        <end position="356"/>
    </location>
</feature>
<dbReference type="Gene3D" id="1.25.10.10">
    <property type="entry name" value="Leucine-rich Repeat Variant"/>
    <property type="match status" value="1"/>
</dbReference>
<dbReference type="EMBL" id="FNXT01000942">
    <property type="protein sequence ID" value="SZX69649.1"/>
    <property type="molecule type" value="Genomic_DNA"/>
</dbReference>
<dbReference type="InterPro" id="IPR011989">
    <property type="entry name" value="ARM-like"/>
</dbReference>
<dbReference type="GO" id="GO:0071562">
    <property type="term" value="P:nucleus-vacuole junction assembly"/>
    <property type="evidence" value="ECO:0007669"/>
    <property type="project" value="InterPro"/>
</dbReference>
<feature type="compositionally biased region" description="Low complexity" evidence="9">
    <location>
        <begin position="17"/>
        <end position="39"/>
    </location>
</feature>
<feature type="compositionally biased region" description="Polar residues" evidence="9">
    <location>
        <begin position="1"/>
        <end position="10"/>
    </location>
</feature>
<dbReference type="PROSITE" id="PS50176">
    <property type="entry name" value="ARM_REPEAT"/>
    <property type="match status" value="1"/>
</dbReference>
<dbReference type="GO" id="GO:0043495">
    <property type="term" value="F:protein-membrane adaptor activity"/>
    <property type="evidence" value="ECO:0007669"/>
    <property type="project" value="InterPro"/>
</dbReference>
<evidence type="ECO:0000256" key="5">
    <source>
        <dbReference type="ARBA" id="ARBA00023136"/>
    </source>
</evidence>
<evidence type="ECO:0000256" key="6">
    <source>
        <dbReference type="ARBA" id="ARBA00023288"/>
    </source>
</evidence>
<comment type="subcellular location">
    <subcellularLocation>
        <location evidence="1">Vacuole membrane</location>
        <topology evidence="1">Lipid-anchor</topology>
    </subcellularLocation>
</comment>
<comment type="similarity">
    <text evidence="2">Belongs to the beta-catenin family.</text>
</comment>
<keyword evidence="5" id="KW-0472">Membrane</keyword>
<evidence type="ECO:0000256" key="1">
    <source>
        <dbReference type="ARBA" id="ARBA00004592"/>
    </source>
</evidence>
<dbReference type="GO" id="GO:0005774">
    <property type="term" value="C:vacuolar membrane"/>
    <property type="evidence" value="ECO:0007669"/>
    <property type="project" value="UniProtKB-SubCell"/>
</dbReference>
<evidence type="ECO:0000313" key="10">
    <source>
        <dbReference type="EMBL" id="SZX69649.1"/>
    </source>
</evidence>
<keyword evidence="11" id="KW-1185">Reference proteome</keyword>
<feature type="compositionally biased region" description="Basic and acidic residues" evidence="9">
    <location>
        <begin position="59"/>
        <end position="69"/>
    </location>
</feature>
<feature type="compositionally biased region" description="Low complexity" evidence="9">
    <location>
        <begin position="398"/>
        <end position="407"/>
    </location>
</feature>
<dbReference type="AlphaFoldDB" id="A0A383VXQ8"/>
<dbReference type="PANTHER" id="PTHR47249:SF1">
    <property type="entry name" value="VACUOLAR PROTEIN 8"/>
    <property type="match status" value="1"/>
</dbReference>
<dbReference type="InterPro" id="IPR000225">
    <property type="entry name" value="Armadillo"/>
</dbReference>
<evidence type="ECO:0000256" key="9">
    <source>
        <dbReference type="SAM" id="MobiDB-lite"/>
    </source>
</evidence>
<evidence type="ECO:0000256" key="4">
    <source>
        <dbReference type="ARBA" id="ARBA00022737"/>
    </source>
</evidence>
<evidence type="ECO:0000256" key="2">
    <source>
        <dbReference type="ARBA" id="ARBA00005462"/>
    </source>
</evidence>
<evidence type="ECO:0000256" key="8">
    <source>
        <dbReference type="PROSITE-ProRule" id="PRU00259"/>
    </source>
</evidence>
<keyword evidence="4" id="KW-0677">Repeat</keyword>
<sequence length="755" mass="79528">MLGNENLQSLASKKEQAAATQAAPAAEAAAASKAEPPDSADARYARTSALGRKTPKSFLAEKEVRKKESSSASMVMQDAAVKSTINSEHLLSSKSSSGSSSSKEVLDTVIETPVESAGDGQLASSRGSSSSTVEAAAAALCTLAESAQDSQQLFAVMPAACIGLSQLLNSSCSNVQAAAALALADLAAGDDASRQQIAATTGTVQALVLLLNSSSDSVQAAAAAALCNLQQQVDLSNVDKPRLASLRACSFLTLEGFRKWLAARTSGIVLLSGEWLCTEVPKEQRQCYFDALAEQGYLQAAEGAEHLLLISQPVLQSLQQLLQQEELQAMQPSSVSGAGIEGRPVFESRDNQLPTDQGKQVAVLTALRNSIGALLPSASRAEQPGQDEGSMGQGAAGAGVSAADRSAPAPLPVDTCASLSLSASEWWDRGYDDSNISDSNVSLAVADNGARLTIDFKKQQQLKFELSVGVTMRACMQHKGNETLLGFKLQHIQGQVTARQLAADGASSSSGSGIFRKLKGVELRFMDRVCLSLQVQGQDDGVPLETVNINDPALYDVEKQNTKNRICYKYKDHVFKVSFEPGLVPKAMLALETSRKQLPSDVGKAVPLVTVQTQAQGEVPAIFGSGSSPCTVEAMRETLNTLLCARDRELGLIKSNPGTTRDHTVCYQVQVPREYLDGSGHLLADKLVVKVAICAVGGLLTTKAPCKGQHGAEEVEVLSMSATSMVDGRIIRLNPLLPLRETPSPGCKLHPRAPA</sequence>
<dbReference type="Pfam" id="PF00514">
    <property type="entry name" value="Arm"/>
    <property type="match status" value="1"/>
</dbReference>
<accession>A0A383VXQ8</accession>
<dbReference type="PANTHER" id="PTHR47249">
    <property type="entry name" value="VACUOLAR PROTEIN 8"/>
    <property type="match status" value="1"/>
</dbReference>
<gene>
    <name evidence="10" type="ORF">BQ4739_LOCUS9942</name>
</gene>
<proteinExistence type="inferred from homology"/>
<dbReference type="SUPFAM" id="SSF48371">
    <property type="entry name" value="ARM repeat"/>
    <property type="match status" value="1"/>
</dbReference>
<protein>
    <recommendedName>
        <fullName evidence="7">Vacuolar protein 8</fullName>
    </recommendedName>
</protein>
<dbReference type="InterPro" id="IPR045156">
    <property type="entry name" value="Vac8"/>
</dbReference>
<organism evidence="10 11">
    <name type="scientific">Tetradesmus obliquus</name>
    <name type="common">Green alga</name>
    <name type="synonym">Acutodesmus obliquus</name>
    <dbReference type="NCBI Taxonomy" id="3088"/>
    <lineage>
        <taxon>Eukaryota</taxon>
        <taxon>Viridiplantae</taxon>
        <taxon>Chlorophyta</taxon>
        <taxon>core chlorophytes</taxon>
        <taxon>Chlorophyceae</taxon>
        <taxon>CS clade</taxon>
        <taxon>Sphaeropleales</taxon>
        <taxon>Scenedesmaceae</taxon>
        <taxon>Tetradesmus</taxon>
    </lineage>
</organism>
<evidence type="ECO:0000256" key="3">
    <source>
        <dbReference type="ARBA" id="ARBA00022554"/>
    </source>
</evidence>
<dbReference type="InterPro" id="IPR016024">
    <property type="entry name" value="ARM-type_fold"/>
</dbReference>
<feature type="region of interest" description="Disordered" evidence="9">
    <location>
        <begin position="378"/>
        <end position="407"/>
    </location>
</feature>
<feature type="region of interest" description="Disordered" evidence="9">
    <location>
        <begin position="1"/>
        <end position="75"/>
    </location>
</feature>
<evidence type="ECO:0000313" key="11">
    <source>
        <dbReference type="Proteomes" id="UP000256970"/>
    </source>
</evidence>
<evidence type="ECO:0000256" key="7">
    <source>
        <dbReference type="ARBA" id="ARBA00026209"/>
    </source>
</evidence>
<dbReference type="Proteomes" id="UP000256970">
    <property type="component" value="Unassembled WGS sequence"/>
</dbReference>
<keyword evidence="3" id="KW-0926">Vacuole</keyword>
<feature type="repeat" description="ARM" evidence="8">
    <location>
        <begin position="202"/>
        <end position="229"/>
    </location>
</feature>
<name>A0A383VXQ8_TETOB</name>
<keyword evidence="6" id="KW-0449">Lipoprotein</keyword>
<reference evidence="10 11" key="1">
    <citation type="submission" date="2016-10" db="EMBL/GenBank/DDBJ databases">
        <authorList>
            <person name="Cai Z."/>
        </authorList>
    </citation>
    <scope>NUCLEOTIDE SEQUENCE [LARGE SCALE GENOMIC DNA]</scope>
</reference>